<comment type="caution">
    <text evidence="1">The sequence shown here is derived from an EMBL/GenBank/DDBJ whole genome shotgun (WGS) entry which is preliminary data.</text>
</comment>
<organism evidence="1 2">
    <name type="scientific">Nematocida displodere</name>
    <dbReference type="NCBI Taxonomy" id="1805483"/>
    <lineage>
        <taxon>Eukaryota</taxon>
        <taxon>Fungi</taxon>
        <taxon>Fungi incertae sedis</taxon>
        <taxon>Microsporidia</taxon>
        <taxon>Nematocida</taxon>
    </lineage>
</organism>
<dbReference type="Proteomes" id="UP000185944">
    <property type="component" value="Unassembled WGS sequence"/>
</dbReference>
<dbReference type="EMBL" id="LTDL01000014">
    <property type="protein sequence ID" value="OAG31930.1"/>
    <property type="molecule type" value="Genomic_DNA"/>
</dbReference>
<dbReference type="GeneID" id="93646755"/>
<evidence type="ECO:0000313" key="1">
    <source>
        <dbReference type="EMBL" id="OAG31930.1"/>
    </source>
</evidence>
<reference evidence="1 2" key="1">
    <citation type="submission" date="2016-02" db="EMBL/GenBank/DDBJ databases">
        <title>Discovery of a natural microsporidian pathogen with a broad tissue tropism in Caenorhabditis elegans.</title>
        <authorList>
            <person name="Luallen R.J."/>
            <person name="Reinke A.W."/>
            <person name="Tong L."/>
            <person name="Botts M.R."/>
            <person name="Felix M.-A."/>
            <person name="Troemel E.R."/>
        </authorList>
    </citation>
    <scope>NUCLEOTIDE SEQUENCE [LARGE SCALE GENOMIC DNA]</scope>
    <source>
        <strain evidence="1 2">JUm2807</strain>
    </source>
</reference>
<dbReference type="AlphaFoldDB" id="A0A177EKN5"/>
<proteinExistence type="predicted"/>
<dbReference type="VEuPathDB" id="MicrosporidiaDB:NEDG_00405"/>
<dbReference type="RefSeq" id="XP_067545531.1">
    <property type="nucleotide sequence ID" value="XM_067687823.1"/>
</dbReference>
<gene>
    <name evidence="1" type="ORF">NEDG_00405</name>
</gene>
<evidence type="ECO:0000313" key="2">
    <source>
        <dbReference type="Proteomes" id="UP000185944"/>
    </source>
</evidence>
<accession>A0A177EKN5</accession>
<dbReference type="OrthoDB" id="2187241at2759"/>
<protein>
    <submittedName>
        <fullName evidence="1">Uncharacterized protein</fullName>
    </submittedName>
</protein>
<name>A0A177EKN5_9MICR</name>
<sequence length="309" mass="34366">MFFCRPYLARNSLLSRMFILSCARTKSATMLPISALDGCIAALYKEHLSLRLWSRLALALSQIVRLHYRQVMHEALRFVKKTCHTPQPLPRRFVADLRAITLPFCFKRLLAPLAPPPPGDDTLEYPRAYNTSMLSTHTASMLNTSFLSIPGMPHPMERHTARTDRVDCQIDISPGSISLRDLHQRRKAELPGAFKVFKSLLAPAEESLLGGCFPSELDISSIEYGRRCSTETGDGTPHLHIPLLVPGDIPVELSSLSAEPILHTFISLLSGITEGRLSGVQFTPYNKIWVSKGPVADTSHDLFVLPPTL</sequence>
<keyword evidence="2" id="KW-1185">Reference proteome</keyword>